<comment type="caution">
    <text evidence="2">The sequence shown here is derived from an EMBL/GenBank/DDBJ whole genome shotgun (WGS) entry which is preliminary data.</text>
</comment>
<dbReference type="Pfam" id="PF01436">
    <property type="entry name" value="NHL"/>
    <property type="match status" value="1"/>
</dbReference>
<keyword evidence="1" id="KW-0677">Repeat</keyword>
<proteinExistence type="predicted"/>
<sequence length="155" mass="17355">MSGIDKSNHVAVYSHGGKYRKLEIRGGDGKGQYLITKPYRVVPLGRDLCVLNVSNVVCVDMVDFVKWVYDGKKAGQSKPFRPRGISVDKFQNLLVTDENNHCVHYLSREGKLIGAILTQDQTKLSNLWGICVDDAKEQVWVGDSSRNVVIANYLK</sequence>
<reference evidence="2" key="1">
    <citation type="submission" date="2019-08" db="EMBL/GenBank/DDBJ databases">
        <title>The improved chromosome-level genome for the pearl oyster Pinctada fucata martensii using PacBio sequencing and Hi-C.</title>
        <authorList>
            <person name="Zheng Z."/>
        </authorList>
    </citation>
    <scope>NUCLEOTIDE SEQUENCE</scope>
    <source>
        <strain evidence="2">ZZ-2019</strain>
        <tissue evidence="2">Adductor muscle</tissue>
    </source>
</reference>
<accession>A0AA88Y2N4</accession>
<gene>
    <name evidence="2" type="ORF">FSP39_006523</name>
</gene>
<dbReference type="InterPro" id="IPR001258">
    <property type="entry name" value="NHL_repeat"/>
</dbReference>
<organism evidence="2 3">
    <name type="scientific">Pinctada imbricata</name>
    <name type="common">Atlantic pearl-oyster</name>
    <name type="synonym">Pinctada martensii</name>
    <dbReference type="NCBI Taxonomy" id="66713"/>
    <lineage>
        <taxon>Eukaryota</taxon>
        <taxon>Metazoa</taxon>
        <taxon>Spiralia</taxon>
        <taxon>Lophotrochozoa</taxon>
        <taxon>Mollusca</taxon>
        <taxon>Bivalvia</taxon>
        <taxon>Autobranchia</taxon>
        <taxon>Pteriomorphia</taxon>
        <taxon>Pterioida</taxon>
        <taxon>Pterioidea</taxon>
        <taxon>Pteriidae</taxon>
        <taxon>Pinctada</taxon>
    </lineage>
</organism>
<name>A0AA88Y2N4_PINIB</name>
<keyword evidence="3" id="KW-1185">Reference proteome</keyword>
<evidence type="ECO:0000313" key="3">
    <source>
        <dbReference type="Proteomes" id="UP001186944"/>
    </source>
</evidence>
<dbReference type="SUPFAM" id="SSF101898">
    <property type="entry name" value="NHL repeat"/>
    <property type="match status" value="1"/>
</dbReference>
<dbReference type="Gene3D" id="2.120.10.30">
    <property type="entry name" value="TolB, C-terminal domain"/>
    <property type="match status" value="1"/>
</dbReference>
<dbReference type="InterPro" id="IPR011042">
    <property type="entry name" value="6-blade_b-propeller_TolB-like"/>
</dbReference>
<protein>
    <submittedName>
        <fullName evidence="2">Uncharacterized protein</fullName>
    </submittedName>
</protein>
<evidence type="ECO:0000256" key="1">
    <source>
        <dbReference type="ARBA" id="ARBA00022737"/>
    </source>
</evidence>
<dbReference type="Proteomes" id="UP001186944">
    <property type="component" value="Unassembled WGS sequence"/>
</dbReference>
<evidence type="ECO:0000313" key="2">
    <source>
        <dbReference type="EMBL" id="KAK3094812.1"/>
    </source>
</evidence>
<dbReference type="EMBL" id="VSWD01000008">
    <property type="protein sequence ID" value="KAK3094812.1"/>
    <property type="molecule type" value="Genomic_DNA"/>
</dbReference>
<dbReference type="AlphaFoldDB" id="A0AA88Y2N4"/>